<name>A0A166G7X3_9AGAM</name>
<feature type="compositionally biased region" description="Low complexity" evidence="10">
    <location>
        <begin position="305"/>
        <end position="316"/>
    </location>
</feature>
<dbReference type="Pfam" id="PF11559">
    <property type="entry name" value="ADIP"/>
    <property type="match status" value="1"/>
</dbReference>
<evidence type="ECO:0000313" key="11">
    <source>
        <dbReference type="EMBL" id="KZP17556.1"/>
    </source>
</evidence>
<evidence type="ECO:0000256" key="7">
    <source>
        <dbReference type="ARBA" id="ARBA00023054"/>
    </source>
</evidence>
<feature type="region of interest" description="Disordered" evidence="10">
    <location>
        <begin position="455"/>
        <end position="516"/>
    </location>
</feature>
<gene>
    <name evidence="11" type="ORF">FIBSPDRAFT_830338</name>
</gene>
<feature type="region of interest" description="Disordered" evidence="10">
    <location>
        <begin position="293"/>
        <end position="325"/>
    </location>
</feature>
<dbReference type="EMBL" id="KV417581">
    <property type="protein sequence ID" value="KZP17556.1"/>
    <property type="molecule type" value="Genomic_DNA"/>
</dbReference>
<evidence type="ECO:0000256" key="10">
    <source>
        <dbReference type="SAM" id="MobiDB-lite"/>
    </source>
</evidence>
<dbReference type="STRING" id="436010.A0A166G7X3"/>
<comment type="similarity">
    <text evidence="3">Belongs to the ADIP family.</text>
</comment>
<dbReference type="GO" id="GO:0007155">
    <property type="term" value="P:cell adhesion"/>
    <property type="evidence" value="ECO:0007669"/>
    <property type="project" value="UniProtKB-KW"/>
</dbReference>
<keyword evidence="4" id="KW-0963">Cytoplasm</keyword>
<dbReference type="PANTHER" id="PTHR46507:SF4">
    <property type="entry name" value="SSX FAMILY MEMBER 2 INTERACTING PROTEIN"/>
    <property type="match status" value="1"/>
</dbReference>
<keyword evidence="7 9" id="KW-0175">Coiled coil</keyword>
<accession>A0A166G7X3</accession>
<feature type="coiled-coil region" evidence="9">
    <location>
        <begin position="97"/>
        <end position="131"/>
    </location>
</feature>
<keyword evidence="5" id="KW-0130">Cell adhesion</keyword>
<evidence type="ECO:0000256" key="9">
    <source>
        <dbReference type="SAM" id="Coils"/>
    </source>
</evidence>
<feature type="region of interest" description="Disordered" evidence="10">
    <location>
        <begin position="791"/>
        <end position="834"/>
    </location>
</feature>
<dbReference type="GO" id="GO:0035735">
    <property type="term" value="P:intraciliary transport involved in cilium assembly"/>
    <property type="evidence" value="ECO:0007669"/>
    <property type="project" value="TreeGrafter"/>
</dbReference>
<evidence type="ECO:0000256" key="6">
    <source>
        <dbReference type="ARBA" id="ARBA00022949"/>
    </source>
</evidence>
<evidence type="ECO:0000256" key="8">
    <source>
        <dbReference type="ARBA" id="ARBA00023212"/>
    </source>
</evidence>
<dbReference type="AlphaFoldDB" id="A0A166G7X3"/>
<dbReference type="OrthoDB" id="312015at2759"/>
<comment type="subcellular location">
    <subcellularLocation>
        <location evidence="1">Cell junction</location>
    </subcellularLocation>
    <subcellularLocation>
        <location evidence="2">Cytoplasm</location>
        <location evidence="2">Cytoskeleton</location>
        <location evidence="2">Microtubule organizing center</location>
        <location evidence="2">Centrosome</location>
    </subcellularLocation>
</comment>
<dbReference type="PANTHER" id="PTHR46507">
    <property type="entry name" value="AFADIN- AND ALPHA-ACTININ-BINDING PROTEIN"/>
    <property type="match status" value="1"/>
</dbReference>
<evidence type="ECO:0000256" key="2">
    <source>
        <dbReference type="ARBA" id="ARBA00004300"/>
    </source>
</evidence>
<evidence type="ECO:0000256" key="5">
    <source>
        <dbReference type="ARBA" id="ARBA00022889"/>
    </source>
</evidence>
<evidence type="ECO:0000256" key="1">
    <source>
        <dbReference type="ARBA" id="ARBA00004282"/>
    </source>
</evidence>
<evidence type="ECO:0000256" key="4">
    <source>
        <dbReference type="ARBA" id="ARBA00022490"/>
    </source>
</evidence>
<sequence>MASTPQRNLGQWALDISLSDFGSPCSVQGSGSTLQYINSQLVAHGFTTAPGLSLDALDNEECEALVKCMMGMLSQRVEDMARTEALSTKFKTLSYDHERLVSMNRTANERAANAEREMTMHKSRLASAQRALQSTETAHKHTTAELQRTRTLLQSLRLTHQSELKRRDLAIDRMTEKWSKVCDTQLRLGSGSGSGMVLPVHANVKVVDGSEVLGKGAGYLEIALDQAERGRADLAEDNAVLRSLVVDAVNGVRGVLSHNEPTPMTQTALFPLHPPTAAQDTLASLLSALRDAVARNSPPSPSPSISPSSTHSAPSSGRAKSANGDREKEIALARLQEVVDTLRGELEEAQKQSLAHAESAQTLFDKIHAQEQEHAAREREARDASVELMLAPAQDAERELIERTKKGLDEERKKFTEAAVKLGREKAKLEAQRIRFLDEKRAWQVELMLAELPPTPAPVASSSSAPVPPSSPAKHKNKPPSSPRKSPRKVGSGSPRKTRTRVSRRSSSGLGLGERIQPSFETEVAVVPSASSFPGTAPVFPPPPPFPSTSTLTSTFVLPPPSPHSSLPRAPALLGLGYGVDVLPMTMPLVLEPKKSTTDAIVTITAPTAAAASAATAATTTTSKSKSASPPEMPSTPPARKFPFAPRLVHAYSPAKPSPLSRILLMNDSPASPPDGTPLGDVAEEEEEGDSPMPAVTFVKPDARPQAASADLGTEDSPLREKKVPVNADKEKDKKGAADEKEKEKDPRFTSKEKGKGRAPAHGVSRHAAVEKENTLAAQALPTVAAKVKASVKPVDPKKSVKVSTSTAKPGLKLGTGGPRRVPIQSAQAGGWRG</sequence>
<keyword evidence="6" id="KW-0965">Cell junction</keyword>
<dbReference type="InterPro" id="IPR021622">
    <property type="entry name" value="Afadin/alpha-actinin-bd"/>
</dbReference>
<dbReference type="InterPro" id="IPR052300">
    <property type="entry name" value="Adhesion_Centrosome_assoc"/>
</dbReference>
<feature type="compositionally biased region" description="Basic and acidic residues" evidence="10">
    <location>
        <begin position="717"/>
        <end position="756"/>
    </location>
</feature>
<evidence type="ECO:0008006" key="12">
    <source>
        <dbReference type="Google" id="ProtNLM"/>
    </source>
</evidence>
<protein>
    <recommendedName>
        <fullName evidence="12">Afadin and alpha-actinin-binding-domain-containing protein</fullName>
    </recommendedName>
</protein>
<feature type="region of interest" description="Disordered" evidence="10">
    <location>
        <begin position="611"/>
        <end position="768"/>
    </location>
</feature>
<reference evidence="11" key="1">
    <citation type="journal article" date="2016" name="Mol. Biol. Evol.">
        <title>Comparative Genomics of Early-Diverging Mushroom-Forming Fungi Provides Insights into the Origins of Lignocellulose Decay Capabilities.</title>
        <authorList>
            <person name="Nagy L.G."/>
            <person name="Riley R."/>
            <person name="Tritt A."/>
            <person name="Adam C."/>
            <person name="Daum C."/>
            <person name="Floudas D."/>
            <person name="Sun H."/>
            <person name="Yadav J.S."/>
            <person name="Pangilinan J."/>
            <person name="Larsson K.H."/>
            <person name="Matsuura K."/>
            <person name="Barry K."/>
            <person name="Labutti K."/>
            <person name="Kuo R."/>
            <person name="Ohm R.A."/>
            <person name="Bhattacharya S.S."/>
            <person name="Shirouzu T."/>
            <person name="Yoshinaga Y."/>
            <person name="Martin F.M."/>
            <person name="Grigoriev I.V."/>
            <person name="Hibbett D.S."/>
        </authorList>
    </citation>
    <scope>NUCLEOTIDE SEQUENCE [LARGE SCALE GENOMIC DNA]</scope>
    <source>
        <strain evidence="11">CBS 109695</strain>
    </source>
</reference>
<dbReference type="GO" id="GO:0036064">
    <property type="term" value="C:ciliary basal body"/>
    <property type="evidence" value="ECO:0007669"/>
    <property type="project" value="TreeGrafter"/>
</dbReference>
<proteinExistence type="inferred from homology"/>
<organism evidence="11">
    <name type="scientific">Athelia psychrophila</name>
    <dbReference type="NCBI Taxonomy" id="1759441"/>
    <lineage>
        <taxon>Eukaryota</taxon>
        <taxon>Fungi</taxon>
        <taxon>Dikarya</taxon>
        <taxon>Basidiomycota</taxon>
        <taxon>Agaricomycotina</taxon>
        <taxon>Agaricomycetes</taxon>
        <taxon>Agaricomycetidae</taxon>
        <taxon>Atheliales</taxon>
        <taxon>Atheliaceae</taxon>
        <taxon>Athelia</taxon>
    </lineage>
</organism>
<feature type="compositionally biased region" description="Low complexity" evidence="10">
    <location>
        <begin position="611"/>
        <end position="630"/>
    </location>
</feature>
<evidence type="ECO:0000256" key="3">
    <source>
        <dbReference type="ARBA" id="ARBA00009291"/>
    </source>
</evidence>
<keyword evidence="8" id="KW-0206">Cytoskeleton</keyword>